<evidence type="ECO:0000313" key="2">
    <source>
        <dbReference type="Proteomes" id="UP000465240"/>
    </source>
</evidence>
<accession>A0ABQ1CDZ4</accession>
<name>A0ABQ1CDZ4_9MYCO</name>
<reference evidence="1 2" key="1">
    <citation type="journal article" date="2019" name="Emerg. Microbes Infect.">
        <title>Comprehensive subspecies identification of 175 nontuberculous mycobacteria species based on 7547 genomic profiles.</title>
        <authorList>
            <person name="Matsumoto Y."/>
            <person name="Kinjo T."/>
            <person name="Motooka D."/>
            <person name="Nabeya D."/>
            <person name="Jung N."/>
            <person name="Uechi K."/>
            <person name="Horii T."/>
            <person name="Iida T."/>
            <person name="Fujita J."/>
            <person name="Nakamura S."/>
        </authorList>
    </citation>
    <scope>NUCLEOTIDE SEQUENCE [LARGE SCALE GENOMIC DNA]</scope>
    <source>
        <strain evidence="1 2">JCM 18565</strain>
    </source>
</reference>
<evidence type="ECO:0000313" key="1">
    <source>
        <dbReference type="EMBL" id="GFG82308.1"/>
    </source>
</evidence>
<protein>
    <submittedName>
        <fullName evidence="1">Uncharacterized protein</fullName>
    </submittedName>
</protein>
<gene>
    <name evidence="1" type="ORF">MPRG_55840</name>
</gene>
<sequence length="291" mass="31499">MNSNTGIAKPGVLAALRKANNVIGISDVHGWPRPQAYNDAYAMLTACREAQRAVPTIPPSPAKPKDITKWIDAAVGVRCQEAARRDVIDELVLHWEREVAAAGLAAIADITGRLVTVFDDLLKAFDAHADAPRALTGHESDEDVAAHTSALRVASELSNVLMQRAVIGDAAQEAEAIGPDIVWLVLAPQAATTRDQVQDALKTFNSSVPQTLAEWDALRPLGLRLAHIGEVATRRERHTAFMYAIGMSTPDMGMRDHSYGEIENNPDGQPYGLQRQAESDYIFDHAPSATL</sequence>
<dbReference type="RefSeq" id="WP_120791148.1">
    <property type="nucleotide sequence ID" value="NZ_BLKX01000001.1"/>
</dbReference>
<comment type="caution">
    <text evidence="1">The sequence shown here is derived from an EMBL/GenBank/DDBJ whole genome shotgun (WGS) entry which is preliminary data.</text>
</comment>
<keyword evidence="2" id="KW-1185">Reference proteome</keyword>
<organism evidence="1 2">
    <name type="scientific">Mycobacterium paragordonae</name>
    <dbReference type="NCBI Taxonomy" id="1389713"/>
    <lineage>
        <taxon>Bacteria</taxon>
        <taxon>Bacillati</taxon>
        <taxon>Actinomycetota</taxon>
        <taxon>Actinomycetes</taxon>
        <taxon>Mycobacteriales</taxon>
        <taxon>Mycobacteriaceae</taxon>
        <taxon>Mycobacterium</taxon>
    </lineage>
</organism>
<proteinExistence type="predicted"/>
<dbReference type="EMBL" id="BLKX01000001">
    <property type="protein sequence ID" value="GFG82308.1"/>
    <property type="molecule type" value="Genomic_DNA"/>
</dbReference>
<dbReference type="Proteomes" id="UP000465240">
    <property type="component" value="Unassembled WGS sequence"/>
</dbReference>